<dbReference type="Pfam" id="PF00722">
    <property type="entry name" value="Glyco_hydro_16"/>
    <property type="match status" value="1"/>
</dbReference>
<dbReference type="Proteomes" id="UP000077202">
    <property type="component" value="Unassembled WGS sequence"/>
</dbReference>
<keyword evidence="3" id="KW-1185">Reference proteome</keyword>
<evidence type="ECO:0000313" key="3">
    <source>
        <dbReference type="Proteomes" id="UP000077202"/>
    </source>
</evidence>
<name>A0A176VHB9_MARPO</name>
<reference evidence="2" key="1">
    <citation type="submission" date="2016-03" db="EMBL/GenBank/DDBJ databases">
        <title>Mechanisms controlling the formation of the plant cell surface in tip-growing cells are functionally conserved among land plants.</title>
        <authorList>
            <person name="Honkanen S."/>
            <person name="Jones V.A."/>
            <person name="Morieri G."/>
            <person name="Champion C."/>
            <person name="Hetherington A.J."/>
            <person name="Kelly S."/>
            <person name="Saint-Marcoux D."/>
            <person name="Proust H."/>
            <person name="Prescott H."/>
            <person name="Dolan L."/>
        </authorList>
    </citation>
    <scope>NUCLEOTIDE SEQUENCE [LARGE SCALE GENOMIC DNA]</scope>
    <source>
        <tissue evidence="2">Whole gametophyte</tissue>
    </source>
</reference>
<accession>A0A176VHB9</accession>
<evidence type="ECO:0000259" key="1">
    <source>
        <dbReference type="Pfam" id="PF00722"/>
    </source>
</evidence>
<gene>
    <name evidence="2" type="ORF">AXG93_4888s1120</name>
</gene>
<dbReference type="GO" id="GO:0005975">
    <property type="term" value="P:carbohydrate metabolic process"/>
    <property type="evidence" value="ECO:0007669"/>
    <property type="project" value="InterPro"/>
</dbReference>
<feature type="domain" description="GH16" evidence="1">
    <location>
        <begin position="63"/>
        <end position="114"/>
    </location>
</feature>
<dbReference type="Gene3D" id="2.60.120.200">
    <property type="match status" value="1"/>
</dbReference>
<dbReference type="GO" id="GO:0004553">
    <property type="term" value="F:hydrolase activity, hydrolyzing O-glycosyl compounds"/>
    <property type="evidence" value="ECO:0007669"/>
    <property type="project" value="InterPro"/>
</dbReference>
<sequence>MANWGRENIGPALAPVRMEFLSVSSWSLWPANLRNRVVLRRGIASHTTSSSMTRQKKAVRVRDEVEWLVDDSAIRIYKYIDDLLTDSYLKSQPMTVQASVFEASSWATRGGAVPIK</sequence>
<proteinExistence type="predicted"/>
<dbReference type="EMBL" id="LVLJ01003642">
    <property type="protein sequence ID" value="OAE20304.1"/>
    <property type="molecule type" value="Genomic_DNA"/>
</dbReference>
<organism evidence="2 3">
    <name type="scientific">Marchantia polymorpha subsp. ruderalis</name>
    <dbReference type="NCBI Taxonomy" id="1480154"/>
    <lineage>
        <taxon>Eukaryota</taxon>
        <taxon>Viridiplantae</taxon>
        <taxon>Streptophyta</taxon>
        <taxon>Embryophyta</taxon>
        <taxon>Marchantiophyta</taxon>
        <taxon>Marchantiopsida</taxon>
        <taxon>Marchantiidae</taxon>
        <taxon>Marchantiales</taxon>
        <taxon>Marchantiaceae</taxon>
        <taxon>Marchantia</taxon>
    </lineage>
</organism>
<protein>
    <recommendedName>
        <fullName evidence="1">GH16 domain-containing protein</fullName>
    </recommendedName>
</protein>
<evidence type="ECO:0000313" key="2">
    <source>
        <dbReference type="EMBL" id="OAE20304.1"/>
    </source>
</evidence>
<dbReference type="AlphaFoldDB" id="A0A176VHB9"/>
<comment type="caution">
    <text evidence="2">The sequence shown here is derived from an EMBL/GenBank/DDBJ whole genome shotgun (WGS) entry which is preliminary data.</text>
</comment>
<dbReference type="InterPro" id="IPR000757">
    <property type="entry name" value="Beta-glucanase-like"/>
</dbReference>